<dbReference type="Pfam" id="PF00892">
    <property type="entry name" value="EamA"/>
    <property type="match status" value="2"/>
</dbReference>
<dbReference type="PANTHER" id="PTHR32322">
    <property type="entry name" value="INNER MEMBRANE TRANSPORTER"/>
    <property type="match status" value="1"/>
</dbReference>
<dbReference type="PANTHER" id="PTHR32322:SF2">
    <property type="entry name" value="EAMA DOMAIN-CONTAINING PROTEIN"/>
    <property type="match status" value="1"/>
</dbReference>
<feature type="transmembrane region" description="Helical" evidence="6">
    <location>
        <begin position="91"/>
        <end position="113"/>
    </location>
</feature>
<dbReference type="Proteomes" id="UP000053528">
    <property type="component" value="Unassembled WGS sequence"/>
</dbReference>
<feature type="transmembrane region" description="Helical" evidence="6">
    <location>
        <begin position="145"/>
        <end position="163"/>
    </location>
</feature>
<gene>
    <name evidence="8" type="ORF">HMPREF2128_06230</name>
</gene>
<dbReference type="RefSeq" id="WP_052048461.1">
    <property type="nucleotide sequence ID" value="NZ_JRNH01000019.1"/>
</dbReference>
<proteinExistence type="inferred from homology"/>
<comment type="subcellular location">
    <subcellularLocation>
        <location evidence="1">Membrane</location>
        <topology evidence="1">Multi-pass membrane protein</topology>
    </subcellularLocation>
</comment>
<evidence type="ECO:0000256" key="4">
    <source>
        <dbReference type="ARBA" id="ARBA00022989"/>
    </source>
</evidence>
<feature type="transmembrane region" description="Helical" evidence="6">
    <location>
        <begin position="240"/>
        <end position="256"/>
    </location>
</feature>
<keyword evidence="5 6" id="KW-0472">Membrane</keyword>
<dbReference type="EMBL" id="JRNH01000019">
    <property type="protein sequence ID" value="KGF20220.1"/>
    <property type="molecule type" value="Genomic_DNA"/>
</dbReference>
<feature type="domain" description="EamA" evidence="7">
    <location>
        <begin position="3"/>
        <end position="136"/>
    </location>
</feature>
<feature type="transmembrane region" description="Helical" evidence="6">
    <location>
        <begin position="63"/>
        <end position="85"/>
    </location>
</feature>
<evidence type="ECO:0000313" key="8">
    <source>
        <dbReference type="EMBL" id="KGF20220.1"/>
    </source>
</evidence>
<evidence type="ECO:0000259" key="7">
    <source>
        <dbReference type="Pfam" id="PF00892"/>
    </source>
</evidence>
<evidence type="ECO:0000313" key="9">
    <source>
        <dbReference type="Proteomes" id="UP000053528"/>
    </source>
</evidence>
<dbReference type="InterPro" id="IPR000620">
    <property type="entry name" value="EamA_dom"/>
</dbReference>
<keyword evidence="3 6" id="KW-0812">Transmembrane</keyword>
<evidence type="ECO:0000256" key="2">
    <source>
        <dbReference type="ARBA" id="ARBA00007362"/>
    </source>
</evidence>
<feature type="transmembrane region" description="Helical" evidence="6">
    <location>
        <begin position="120"/>
        <end position="139"/>
    </location>
</feature>
<comment type="similarity">
    <text evidence="2">Belongs to the EamA transporter family.</text>
</comment>
<evidence type="ECO:0000256" key="5">
    <source>
        <dbReference type="ARBA" id="ARBA00023136"/>
    </source>
</evidence>
<dbReference type="AlphaFoldDB" id="A0A095YCP6"/>
<reference evidence="8 9" key="1">
    <citation type="submission" date="2014-07" db="EMBL/GenBank/DDBJ databases">
        <authorList>
            <person name="McCorrison J."/>
            <person name="Sanka R."/>
            <person name="Torralba M."/>
            <person name="Gillis M."/>
            <person name="Haft D.H."/>
            <person name="Methe B."/>
            <person name="Sutton G."/>
            <person name="Nelson K.E."/>
        </authorList>
    </citation>
    <scope>NUCLEOTIDE SEQUENCE [LARGE SCALE GENOMIC DNA]</scope>
    <source>
        <strain evidence="8 9">DNF00011</strain>
    </source>
</reference>
<dbReference type="InterPro" id="IPR037185">
    <property type="entry name" value="EmrE-like"/>
</dbReference>
<feature type="transmembrane region" description="Helical" evidence="6">
    <location>
        <begin position="29"/>
        <end position="51"/>
    </location>
</feature>
<organism evidence="8 9">
    <name type="scientific">Pseudoglutamicibacter albus DNF00011</name>
    <dbReference type="NCBI Taxonomy" id="1401063"/>
    <lineage>
        <taxon>Bacteria</taxon>
        <taxon>Bacillati</taxon>
        <taxon>Actinomycetota</taxon>
        <taxon>Actinomycetes</taxon>
        <taxon>Micrococcales</taxon>
        <taxon>Micrococcaceae</taxon>
        <taxon>Pseudoglutamicibacter</taxon>
    </lineage>
</organism>
<evidence type="ECO:0000256" key="3">
    <source>
        <dbReference type="ARBA" id="ARBA00022692"/>
    </source>
</evidence>
<dbReference type="SUPFAM" id="SSF103481">
    <property type="entry name" value="Multidrug resistance efflux transporter EmrE"/>
    <property type="match status" value="2"/>
</dbReference>
<keyword evidence="4 6" id="KW-1133">Transmembrane helix</keyword>
<accession>A0A095YCP6</accession>
<sequence>MCVAFVVAWSSGFVGATLADRTGLGAWSLLAWRYLMTALLLVVGCLLVPSVRDSFRALSRREVWQQVVLAVLSHVFFLGGVFLAAEQGLDAGVSALVCALQPLLVTAAGRIFFGDRVSTLQWVGLLIALVGVALSVGGISAVGVGGVGLVVVSLLGLSMASLLERSWKPQVPVVTSLTVQVSVAAVIFSGIALLTDGLAVQVTGVLVLAISWLVLLSGLGGYATFIWCLRQVGATRTSTLLYLTAPVTMLWAWSFFGQQPSLLQWIGLAVVLGGVGLATRRTNHREEDTA</sequence>
<evidence type="ECO:0000256" key="6">
    <source>
        <dbReference type="SAM" id="Phobius"/>
    </source>
</evidence>
<name>A0A095YCP6_9MICC</name>
<feature type="transmembrane region" description="Helical" evidence="6">
    <location>
        <begin position="175"/>
        <end position="194"/>
    </location>
</feature>
<feature type="transmembrane region" description="Helical" evidence="6">
    <location>
        <begin position="206"/>
        <end position="228"/>
    </location>
</feature>
<dbReference type="InterPro" id="IPR050638">
    <property type="entry name" value="AA-Vitamin_Transporters"/>
</dbReference>
<dbReference type="GO" id="GO:0016020">
    <property type="term" value="C:membrane"/>
    <property type="evidence" value="ECO:0007669"/>
    <property type="project" value="UniProtKB-SubCell"/>
</dbReference>
<feature type="transmembrane region" description="Helical" evidence="6">
    <location>
        <begin position="262"/>
        <end position="279"/>
    </location>
</feature>
<feature type="domain" description="EamA" evidence="7">
    <location>
        <begin position="147"/>
        <end position="278"/>
    </location>
</feature>
<dbReference type="Gene3D" id="1.10.3730.20">
    <property type="match status" value="1"/>
</dbReference>
<evidence type="ECO:0000256" key="1">
    <source>
        <dbReference type="ARBA" id="ARBA00004141"/>
    </source>
</evidence>
<comment type="caution">
    <text evidence="8">The sequence shown here is derived from an EMBL/GenBank/DDBJ whole genome shotgun (WGS) entry which is preliminary data.</text>
</comment>
<protein>
    <recommendedName>
        <fullName evidence="7">EamA domain-containing protein</fullName>
    </recommendedName>
</protein>